<dbReference type="KEGG" id="mpsy:CEK71_21805"/>
<gene>
    <name evidence="2" type="ORF">CEK71_21805</name>
</gene>
<sequence>MVCKAPGFTSEAIADWAKTNLESGSTVLSDGLACFAAVTRTDCQHGAIIVGGRKPKDMVEFLWLNTILGNLKTSFGGSYHAPARCRRWASPRSLTSLG</sequence>
<keyword evidence="3" id="KW-1185">Reference proteome</keyword>
<proteinExistence type="predicted"/>
<dbReference type="InterPro" id="IPR024445">
    <property type="entry name" value="Tnp_ISXO2-like"/>
</dbReference>
<accession>A0A1Z4C4M9</accession>
<feature type="domain" description="ISXO2-like transposase" evidence="1">
    <location>
        <begin position="6"/>
        <end position="81"/>
    </location>
</feature>
<dbReference type="Pfam" id="PF12762">
    <property type="entry name" value="DDE_Tnp_IS1595"/>
    <property type="match status" value="1"/>
</dbReference>
<evidence type="ECO:0000259" key="1">
    <source>
        <dbReference type="Pfam" id="PF12762"/>
    </source>
</evidence>
<name>A0A1Z4C4M9_9GAMM</name>
<dbReference type="EMBL" id="CP022129">
    <property type="protein sequence ID" value="ASF48479.1"/>
    <property type="molecule type" value="Genomic_DNA"/>
</dbReference>
<dbReference type="Proteomes" id="UP000197019">
    <property type="component" value="Chromosome"/>
</dbReference>
<organism evidence="2 3">
    <name type="scientific">Methylovulum psychrotolerans</name>
    <dbReference type="NCBI Taxonomy" id="1704499"/>
    <lineage>
        <taxon>Bacteria</taxon>
        <taxon>Pseudomonadati</taxon>
        <taxon>Pseudomonadota</taxon>
        <taxon>Gammaproteobacteria</taxon>
        <taxon>Methylococcales</taxon>
        <taxon>Methylococcaceae</taxon>
        <taxon>Methylovulum</taxon>
    </lineage>
</organism>
<protein>
    <recommendedName>
        <fullName evidence="1">ISXO2-like transposase domain-containing protein</fullName>
    </recommendedName>
</protein>
<dbReference type="AlphaFoldDB" id="A0A1Z4C4M9"/>
<reference evidence="2 3" key="1">
    <citation type="submission" date="2017-06" db="EMBL/GenBank/DDBJ databases">
        <title>Genome Sequencing of the methanotroph Methylovulum psychrotolerants str. HV10-M2 isolated from a high-altitude environment.</title>
        <authorList>
            <person name="Mateos-Rivera A."/>
        </authorList>
    </citation>
    <scope>NUCLEOTIDE SEQUENCE [LARGE SCALE GENOMIC DNA]</scope>
    <source>
        <strain evidence="2 3">HV10_M2</strain>
    </source>
</reference>
<evidence type="ECO:0000313" key="2">
    <source>
        <dbReference type="EMBL" id="ASF48479.1"/>
    </source>
</evidence>
<evidence type="ECO:0000313" key="3">
    <source>
        <dbReference type="Proteomes" id="UP000197019"/>
    </source>
</evidence>